<dbReference type="InterPro" id="IPR010795">
    <property type="entry name" value="Prenylcys_lyase"/>
</dbReference>
<dbReference type="InterPro" id="IPR036188">
    <property type="entry name" value="FAD/NAD-bd_sf"/>
</dbReference>
<keyword evidence="7" id="KW-0325">Glycoprotein</keyword>
<keyword evidence="12" id="KW-1185">Reference proteome</keyword>
<dbReference type="OrthoDB" id="437369at2759"/>
<feature type="domain" description="Prenylcysteine lyase" evidence="9">
    <location>
        <begin position="174"/>
        <end position="523"/>
    </location>
</feature>
<sequence>LLAVYGHEEFHLFYINDKMKNSGTAIIFAQSITNCILQNFVKFNLDNHFFITRKTTTLGMRQSLRGAGFIRSMAIASPSKIAVIGAGIGGTSCSYFLRQIFGDRIEIDIFDSGKVGGRLATVEIERRHYESGGSVIHPQNEYMVNFQKEFGLGRSFAFGNPFGIFNGSQLIFTGSNSNLVTLSRLLLRYKLDSIRLQFLLGQCLERFLKIYAMQKSNYCYTTVRKLVSALDADLAENLNCSLRFALTKCGIENAIIDELVQAAMLCNYGQSVDIHSFVVSLAGMQQNLWSVAEGNCTVAEKLLETSKATFHSCRILEITRQMNGSFSLHIASDGALNTWRDGYRSVVIACPLIAGQIELNLANLPSLEPFRTAYHRTVATFVSGILRKHHPWSNRPDFVKTILVSDVDFPIASMVKVDPLGKDDRLEKKNGKNYDMYKLFSRDFLTTEQLNMVFEQFSYHTAVSWLAYPEYTGQSRDCSFILTDGLYYVNAIENAASAMEMSCIGAKNVALLLACHWNGDLTKSKRTADSELTREEFERDDDDPRTPEEQSSGPMARASDEVIRKRLIKKVSRRSAANAEFTGSNPFKNFTGFTNPEGYLKSTQPPVKPTPVSVPSSPKPVIEEANITISNRNKEMSSSAAVLVQNDSELQVKQRSALANVQALNSRWLMAMFERFEEMPFLDFSKVANDYIKEMRILIDTCVSLGIKVRDENQQLPRAQTTGVGNANSFSEKTCSSSEIQKPKDNTSNVTLTEPKKIAPVEEEKSDKQKCMVKIYKVAPPGLSEANRQMNTPKVKETSEGKVLPCPVKLSPKTIGDKGTSPKGLFKIQQVGEKIVAKSDANLTTEKKTNDNSLSKSADCTKESSSGTLSPQNFSFSIKSTTTTSSSFGTTFGGALCDQLNKEISASKLPFAFPSVSASSSTLTTSNRYFSSPTTTTATVGATTTAAATTSTTTTVNWSQFSFSTGNATSSTTSKSQFNLFQFNQSNAATTIPSVFGGFTAASSEPEGIFGTVLQLNIAYAMIVNVLFVLIDDEKYEPPKVESVQVEEEGSVYSEKCKLYFKPDKEFVMKGIGFVYLKPNDNGKVQLIVRDNTPLGNLYLNIFLDELTPCQKISKNKIMLTAVPNPPIEGKNENEVVTYLINMKSDKEADTLFDLINEAKAGLGGNNRSNDFYCKKIRTGSV</sequence>
<evidence type="ECO:0000259" key="10">
    <source>
        <dbReference type="Pfam" id="PF08911"/>
    </source>
</evidence>
<dbReference type="EMBL" id="JYDI01000018">
    <property type="protein sequence ID" value="KRY58767.1"/>
    <property type="molecule type" value="Genomic_DNA"/>
</dbReference>
<feature type="region of interest" description="Disordered" evidence="8">
    <location>
        <begin position="527"/>
        <end position="559"/>
    </location>
</feature>
<evidence type="ECO:0000256" key="2">
    <source>
        <dbReference type="ARBA" id="ARBA00009967"/>
    </source>
</evidence>
<keyword evidence="5" id="KW-0274">FAD</keyword>
<dbReference type="Pfam" id="PF08911">
    <property type="entry name" value="NUP50"/>
    <property type="match status" value="1"/>
</dbReference>
<dbReference type="Proteomes" id="UP000054653">
    <property type="component" value="Unassembled WGS sequence"/>
</dbReference>
<evidence type="ECO:0000313" key="11">
    <source>
        <dbReference type="EMBL" id="KRY58767.1"/>
    </source>
</evidence>
<evidence type="ECO:0000256" key="8">
    <source>
        <dbReference type="SAM" id="MobiDB-lite"/>
    </source>
</evidence>
<dbReference type="SUPFAM" id="SSF50729">
    <property type="entry name" value="PH domain-like"/>
    <property type="match status" value="1"/>
</dbReference>
<organism evidence="11 12">
    <name type="scientific">Trichinella britovi</name>
    <name type="common">Parasitic roundworm</name>
    <dbReference type="NCBI Taxonomy" id="45882"/>
    <lineage>
        <taxon>Eukaryota</taxon>
        <taxon>Metazoa</taxon>
        <taxon>Ecdysozoa</taxon>
        <taxon>Nematoda</taxon>
        <taxon>Enoplea</taxon>
        <taxon>Dorylaimia</taxon>
        <taxon>Trichinellida</taxon>
        <taxon>Trichinellidae</taxon>
        <taxon>Trichinella</taxon>
    </lineage>
</organism>
<protein>
    <submittedName>
        <fullName evidence="11">Prenylcysteine oxidase</fullName>
    </submittedName>
</protein>
<dbReference type="Gene3D" id="3.50.50.60">
    <property type="entry name" value="FAD/NAD(P)-binding domain"/>
    <property type="match status" value="1"/>
</dbReference>
<dbReference type="Pfam" id="PF07156">
    <property type="entry name" value="Prenylcys_lyase"/>
    <property type="match status" value="1"/>
</dbReference>
<keyword evidence="6" id="KW-0560">Oxidoreductase</keyword>
<dbReference type="GO" id="GO:0001735">
    <property type="term" value="F:prenylcysteine oxidase activity"/>
    <property type="evidence" value="ECO:0007669"/>
    <property type="project" value="InterPro"/>
</dbReference>
<feature type="non-terminal residue" evidence="11">
    <location>
        <position position="1"/>
    </location>
</feature>
<evidence type="ECO:0000256" key="3">
    <source>
        <dbReference type="ARBA" id="ARBA00022630"/>
    </source>
</evidence>
<keyword evidence="3" id="KW-0285">Flavoprotein</keyword>
<accession>A0A0V1DBC3</accession>
<comment type="caution">
    <text evidence="11">The sequence shown here is derived from an EMBL/GenBank/DDBJ whole genome shotgun (WGS) entry which is preliminary data.</text>
</comment>
<evidence type="ECO:0000256" key="6">
    <source>
        <dbReference type="ARBA" id="ARBA00023002"/>
    </source>
</evidence>
<feature type="compositionally biased region" description="Polar residues" evidence="8">
    <location>
        <begin position="851"/>
        <end position="869"/>
    </location>
</feature>
<evidence type="ECO:0000256" key="7">
    <source>
        <dbReference type="ARBA" id="ARBA00023180"/>
    </source>
</evidence>
<dbReference type="PANTHER" id="PTHR15944:SF0">
    <property type="entry name" value="PRENYLCYSTEINE LYASE DOMAIN-CONTAINING PROTEIN"/>
    <property type="match status" value="1"/>
</dbReference>
<dbReference type="PANTHER" id="PTHR15944">
    <property type="entry name" value="FARNESYLCYSTEINE LYASE"/>
    <property type="match status" value="1"/>
</dbReference>
<proteinExistence type="inferred from homology"/>
<dbReference type="STRING" id="45882.A0A0V1DBC3"/>
<evidence type="ECO:0000259" key="9">
    <source>
        <dbReference type="Pfam" id="PF07156"/>
    </source>
</evidence>
<dbReference type="GO" id="GO:0030328">
    <property type="term" value="P:prenylcysteine catabolic process"/>
    <property type="evidence" value="ECO:0007669"/>
    <property type="project" value="InterPro"/>
</dbReference>
<evidence type="ECO:0000313" key="12">
    <source>
        <dbReference type="Proteomes" id="UP000054653"/>
    </source>
</evidence>
<feature type="region of interest" description="Disordered" evidence="8">
    <location>
        <begin position="846"/>
        <end position="869"/>
    </location>
</feature>
<dbReference type="AlphaFoldDB" id="A0A0V1DBC3"/>
<feature type="domain" description="Nuclear pore complex NUP2/50/61" evidence="10">
    <location>
        <begin position="524"/>
        <end position="596"/>
    </location>
</feature>
<dbReference type="SUPFAM" id="SSF51905">
    <property type="entry name" value="FAD/NAD(P)-binding domain"/>
    <property type="match status" value="1"/>
</dbReference>
<dbReference type="CDD" id="cd13170">
    <property type="entry name" value="RanBD_NUP50"/>
    <property type="match status" value="1"/>
</dbReference>
<feature type="region of interest" description="Disordered" evidence="8">
    <location>
        <begin position="719"/>
        <end position="750"/>
    </location>
</feature>
<keyword evidence="4" id="KW-0732">Signal</keyword>
<feature type="compositionally biased region" description="Basic and acidic residues" evidence="8">
    <location>
        <begin position="527"/>
        <end position="548"/>
    </location>
</feature>
<gene>
    <name evidence="11" type="primary">Pcyox1</name>
    <name evidence="11" type="ORF">T03_2848</name>
</gene>
<dbReference type="InterPro" id="IPR015007">
    <property type="entry name" value="NUP2/50/61"/>
</dbReference>
<evidence type="ECO:0000256" key="5">
    <source>
        <dbReference type="ARBA" id="ARBA00022827"/>
    </source>
</evidence>
<evidence type="ECO:0000256" key="4">
    <source>
        <dbReference type="ARBA" id="ARBA00022729"/>
    </source>
</evidence>
<dbReference type="Gene3D" id="2.30.29.30">
    <property type="entry name" value="Pleckstrin-homology domain (PH domain)/Phosphotyrosine-binding domain (PTB)"/>
    <property type="match status" value="1"/>
</dbReference>
<comment type="similarity">
    <text evidence="2">Belongs to the prenylcysteine oxidase family.</text>
</comment>
<comment type="cofactor">
    <cofactor evidence="1">
        <name>FAD</name>
        <dbReference type="ChEBI" id="CHEBI:57692"/>
    </cofactor>
</comment>
<dbReference type="InterPro" id="IPR011993">
    <property type="entry name" value="PH-like_dom_sf"/>
</dbReference>
<dbReference type="GO" id="GO:0030327">
    <property type="term" value="P:prenylated protein catabolic process"/>
    <property type="evidence" value="ECO:0007669"/>
    <property type="project" value="TreeGrafter"/>
</dbReference>
<name>A0A0V1DBC3_TRIBR</name>
<reference evidence="11 12" key="1">
    <citation type="submission" date="2015-01" db="EMBL/GenBank/DDBJ databases">
        <title>Evolution of Trichinella species and genotypes.</title>
        <authorList>
            <person name="Korhonen P.K."/>
            <person name="Edoardo P."/>
            <person name="Giuseppe L.R."/>
            <person name="Gasser R.B."/>
        </authorList>
    </citation>
    <scope>NUCLEOTIDE SEQUENCE [LARGE SCALE GENOMIC DNA]</scope>
    <source>
        <strain evidence="11">ISS120</strain>
    </source>
</reference>
<evidence type="ECO:0000256" key="1">
    <source>
        <dbReference type="ARBA" id="ARBA00001974"/>
    </source>
</evidence>
<feature type="non-terminal residue" evidence="11">
    <location>
        <position position="1182"/>
    </location>
</feature>
<dbReference type="Pfam" id="PF13450">
    <property type="entry name" value="NAD_binding_8"/>
    <property type="match status" value="1"/>
</dbReference>
<dbReference type="GO" id="GO:0005643">
    <property type="term" value="C:nuclear pore"/>
    <property type="evidence" value="ECO:0007669"/>
    <property type="project" value="InterPro"/>
</dbReference>
<dbReference type="InterPro" id="IPR017046">
    <property type="entry name" value="Prenylcysteine_Oxase1"/>
</dbReference>